<organism evidence="1 2">
    <name type="scientific">Chaenocephalus aceratus</name>
    <name type="common">Blackfin icefish</name>
    <name type="synonym">Chaenichthys aceratus</name>
    <dbReference type="NCBI Taxonomy" id="36190"/>
    <lineage>
        <taxon>Eukaryota</taxon>
        <taxon>Metazoa</taxon>
        <taxon>Chordata</taxon>
        <taxon>Craniata</taxon>
        <taxon>Vertebrata</taxon>
        <taxon>Euteleostomi</taxon>
        <taxon>Actinopterygii</taxon>
        <taxon>Neopterygii</taxon>
        <taxon>Teleostei</taxon>
        <taxon>Neoteleostei</taxon>
        <taxon>Acanthomorphata</taxon>
        <taxon>Eupercaria</taxon>
        <taxon>Perciformes</taxon>
        <taxon>Notothenioidei</taxon>
        <taxon>Channichthyidae</taxon>
        <taxon>Chaenocephalus</taxon>
    </lineage>
</organism>
<dbReference type="EMBL" id="CM043786">
    <property type="protein sequence ID" value="KAI4831609.1"/>
    <property type="molecule type" value="Genomic_DNA"/>
</dbReference>
<proteinExistence type="predicted"/>
<accession>A0ACB9XXQ8</accession>
<name>A0ACB9XXQ8_CHAAC</name>
<gene>
    <name evidence="1" type="ORF">KUCAC02_001145</name>
</gene>
<reference evidence="1" key="1">
    <citation type="submission" date="2022-05" db="EMBL/GenBank/DDBJ databases">
        <title>Chromosome-level genome of Chaenocephalus aceratus.</title>
        <authorList>
            <person name="Park H."/>
        </authorList>
    </citation>
    <scope>NUCLEOTIDE SEQUENCE</scope>
    <source>
        <strain evidence="1">KU_202001</strain>
    </source>
</reference>
<comment type="caution">
    <text evidence="1">The sequence shown here is derived from an EMBL/GenBank/DDBJ whole genome shotgun (WGS) entry which is preliminary data.</text>
</comment>
<protein>
    <submittedName>
        <fullName evidence="1">Uncharacterized protein</fullName>
    </submittedName>
</protein>
<evidence type="ECO:0000313" key="2">
    <source>
        <dbReference type="Proteomes" id="UP001057452"/>
    </source>
</evidence>
<evidence type="ECO:0000313" key="1">
    <source>
        <dbReference type="EMBL" id="KAI4831609.1"/>
    </source>
</evidence>
<sequence>MQAELSLYDHTVIAIQGFVMGVVLSHVFCDKHSPLTPLQVPAGKRNTSIDRGAAPGGKDVPRHSWAVLNTQHSAETTI</sequence>
<keyword evidence="2" id="KW-1185">Reference proteome</keyword>
<dbReference type="Proteomes" id="UP001057452">
    <property type="component" value="Chromosome 2"/>
</dbReference>